<evidence type="ECO:0000313" key="7">
    <source>
        <dbReference type="EMBL" id="KAF2971494.1"/>
    </source>
</evidence>
<dbReference type="InterPro" id="IPR000608">
    <property type="entry name" value="UBC"/>
</dbReference>
<evidence type="ECO:0000256" key="1">
    <source>
        <dbReference type="ARBA" id="ARBA00022676"/>
    </source>
</evidence>
<keyword evidence="8" id="KW-1185">Reference proteome</keyword>
<dbReference type="InterPro" id="IPR012317">
    <property type="entry name" value="Poly(ADP-ribose)pol_cat_dom"/>
</dbReference>
<keyword evidence="4" id="KW-0520">NAD</keyword>
<proteinExistence type="predicted"/>
<dbReference type="SUPFAM" id="SSF54495">
    <property type="entry name" value="UBC-like"/>
    <property type="match status" value="1"/>
</dbReference>
<dbReference type="AlphaFoldDB" id="A0A7C8N2E7"/>
<dbReference type="Gene3D" id="3.90.228.10">
    <property type="match status" value="1"/>
</dbReference>
<keyword evidence="2" id="KW-0808">Transferase</keyword>
<dbReference type="Pfam" id="PF00644">
    <property type="entry name" value="PARP"/>
    <property type="match status" value="1"/>
</dbReference>
<evidence type="ECO:0000256" key="5">
    <source>
        <dbReference type="SAM" id="MobiDB-lite"/>
    </source>
</evidence>
<gene>
    <name evidence="7" type="ORF">GQX73_g2124</name>
</gene>
<dbReference type="Gene3D" id="3.10.110.10">
    <property type="entry name" value="Ubiquitin Conjugating Enzyme"/>
    <property type="match status" value="1"/>
</dbReference>
<evidence type="ECO:0000256" key="3">
    <source>
        <dbReference type="ARBA" id="ARBA00022695"/>
    </source>
</evidence>
<dbReference type="OrthoDB" id="109543at2759"/>
<dbReference type="GO" id="GO:0016779">
    <property type="term" value="F:nucleotidyltransferase activity"/>
    <property type="evidence" value="ECO:0007669"/>
    <property type="project" value="UniProtKB-KW"/>
</dbReference>
<dbReference type="InterPro" id="IPR016135">
    <property type="entry name" value="UBQ-conjugating_enzyme/RWD"/>
</dbReference>
<keyword evidence="3" id="KW-0548">Nucleotidyltransferase</keyword>
<keyword evidence="1" id="KW-0328">Glycosyltransferase</keyword>
<feature type="region of interest" description="Disordered" evidence="5">
    <location>
        <begin position="87"/>
        <end position="124"/>
    </location>
</feature>
<organism evidence="7 8">
    <name type="scientific">Xylaria multiplex</name>
    <dbReference type="NCBI Taxonomy" id="323545"/>
    <lineage>
        <taxon>Eukaryota</taxon>
        <taxon>Fungi</taxon>
        <taxon>Dikarya</taxon>
        <taxon>Ascomycota</taxon>
        <taxon>Pezizomycotina</taxon>
        <taxon>Sordariomycetes</taxon>
        <taxon>Xylariomycetidae</taxon>
        <taxon>Xylariales</taxon>
        <taxon>Xylariaceae</taxon>
        <taxon>Xylaria</taxon>
    </lineage>
</organism>
<dbReference type="FunFam" id="3.10.110.10:FF:000107">
    <property type="entry name" value="Ubiquitin conjugating enzyme, putative"/>
    <property type="match status" value="1"/>
</dbReference>
<dbReference type="CDD" id="cd23802">
    <property type="entry name" value="UBCc_UBE2Q"/>
    <property type="match status" value="1"/>
</dbReference>
<evidence type="ECO:0000256" key="4">
    <source>
        <dbReference type="ARBA" id="ARBA00023027"/>
    </source>
</evidence>
<dbReference type="EMBL" id="WUBL01000013">
    <property type="protein sequence ID" value="KAF2971494.1"/>
    <property type="molecule type" value="Genomic_DNA"/>
</dbReference>
<dbReference type="InterPro" id="IPR051838">
    <property type="entry name" value="ARTD_PARP"/>
</dbReference>
<feature type="domain" description="UBC core" evidence="6">
    <location>
        <begin position="899"/>
        <end position="1070"/>
    </location>
</feature>
<evidence type="ECO:0000313" key="8">
    <source>
        <dbReference type="Proteomes" id="UP000481858"/>
    </source>
</evidence>
<evidence type="ECO:0000256" key="2">
    <source>
        <dbReference type="ARBA" id="ARBA00022679"/>
    </source>
</evidence>
<dbReference type="Proteomes" id="UP000481858">
    <property type="component" value="Unassembled WGS sequence"/>
</dbReference>
<dbReference type="SUPFAM" id="SSF56399">
    <property type="entry name" value="ADP-ribosylation"/>
    <property type="match status" value="1"/>
</dbReference>
<dbReference type="InParanoid" id="A0A7C8N2E7"/>
<feature type="compositionally biased region" description="Acidic residues" evidence="5">
    <location>
        <begin position="105"/>
        <end position="124"/>
    </location>
</feature>
<dbReference type="GO" id="GO:0003950">
    <property type="term" value="F:NAD+ poly-ADP-ribosyltransferase activity"/>
    <property type="evidence" value="ECO:0007669"/>
    <property type="project" value="InterPro"/>
</dbReference>
<sequence length="1080" mass="121114">MPPKSRNRLQIDIQTASHEAIPHIERIGKGDVQDTAGYPAENSFLVYTNDEAPPKIGKVLDEAMASTTGMSIIDLLRALGRRLCDSLGPTERGEDGSSDDVVMTDAEEDAEEDEDDYANFPEFSDDSDTDVPFEYGDDNNWDFGVQDSARTNIPDNVLRRIRQDFRAVRIAGFRVGKICGVDYRSQYSIVAMSIKARKLGLSKETHTAWGLGSSDYVVLLMKYRGEYESFEDALDRPAGQTPLEFRLRKCSRYRPTLTEAIAVFSSSKFRQKDHSEQSVQDSSSDKSSFKANGELSTFSVGGSIDLLLDGGFITMMKLRKMENVSWDDAKKIHSILTVIGFDKQSDVMSTHPFESANTSNTNLPPILMDDHLSSDGQKSLPLIAMQFSLRYLLKCTDYCMICHEKTIVNFEALKPYVCGNPLCLFQYMSLGLGPSIDHEIVNQEYVVDLLISFCYASLDRTEAQAPKLREFPLGLNLQVPRVRERLHDKSPSDININGFGTLIKPLKIDICCANGGVRITDLFHPFSWGLTVGEWVVIHTQGDHGLDMSARSNGNMLVGDIFHYARIEEKMGSELSLHIASRYPVPVTLDAFEAIGLWDWDKSILTTAHLVRCDESLDDLENDSEKAFSLALLLSALPSVGDMRKYLNEDRSRQLATWNRIPPAAMKLLRWIIASNRSYIVQIDNHATKDANPSGVEGEVPDRSQEMILGVNDWIQFRFAQGSPDKEALFLDALREVKKPNRTILAWHGSPIGNWHSIIREGLNFKVMANGRAFGDGVYFSRSFEYSSHYSSKVTSKAEVLFVPKIAIPSVQQQQLRGSSSSETDEVRSDDTDDEDIEDIDFLALDDNVRPQAAKVEFNVNDTFPPTPTNQEFQTDFRPGKLDFSRLPQLALPSYATPSAQKTIQRELCKLQKVQTTTPLHESGWYIDFDRIENMFQWIAELHSFDQSLPLAKDMKGAGITSIVIEIRFLRGYPLTPPFVRVIKPRFLPFSRGGGGHVTGGGAMCMELLTNTGWSPVSSMESVLLQVRLAMSCLEPKPARLESLHHIYNEYSIHEAVDAYIRAATSHGWEVPPEVKEVTM</sequence>
<reference evidence="7 8" key="1">
    <citation type="submission" date="2019-12" db="EMBL/GenBank/DDBJ databases">
        <title>Draft genome sequence of the ascomycete Xylaria multiplex DSM 110363.</title>
        <authorList>
            <person name="Buettner E."/>
            <person name="Kellner H."/>
        </authorList>
    </citation>
    <scope>NUCLEOTIDE SEQUENCE [LARGE SCALE GENOMIC DNA]</scope>
    <source>
        <strain evidence="7 8">DSM 110363</strain>
    </source>
</reference>
<dbReference type="PROSITE" id="PS50127">
    <property type="entry name" value="UBC_2"/>
    <property type="match status" value="1"/>
</dbReference>
<feature type="region of interest" description="Disordered" evidence="5">
    <location>
        <begin position="813"/>
        <end position="833"/>
    </location>
</feature>
<accession>A0A7C8N2E7</accession>
<name>A0A7C8N2E7_9PEZI</name>
<protein>
    <recommendedName>
        <fullName evidence="6">UBC core domain-containing protein</fullName>
    </recommendedName>
</protein>
<comment type="caution">
    <text evidence="7">The sequence shown here is derived from an EMBL/GenBank/DDBJ whole genome shotgun (WGS) entry which is preliminary data.</text>
</comment>
<dbReference type="PANTHER" id="PTHR21328">
    <property type="entry name" value="POLY ADP-RIBOSE POLYMERASE FAMILY, MEMBER PARP"/>
    <property type="match status" value="1"/>
</dbReference>
<evidence type="ECO:0000259" key="6">
    <source>
        <dbReference type="PROSITE" id="PS50127"/>
    </source>
</evidence>